<evidence type="ECO:0000256" key="3">
    <source>
        <dbReference type="ARBA" id="ARBA00013208"/>
    </source>
</evidence>
<comment type="catalytic activity">
    <reaction evidence="1 6">
        <text>Cleavage of hydrophobic, N-terminal signal or leader sequences from secreted and periplasmic proteins.</text>
        <dbReference type="EC" id="3.4.21.89"/>
    </reaction>
</comment>
<sequence length="190" mass="21719">MPKRKKESKNEWLDWLKALLIAFGIAFIVRMFFFAPIVVDGPSMLPTLHNGDQLIVNKFTYHLHEPERFDVVVFHASSKKDFIKRVIGLPGEHVEVKDNVLYINGEEVKEPFLKSNEGKSQPFQIHTEDFTLENLPGGYQEIPADHVLVLGDNRGNSTDSRVIGVIPMDQIVGKTSLLYWPLDRMQMMGK</sequence>
<dbReference type="InterPro" id="IPR019757">
    <property type="entry name" value="Pept_S26A_signal_pept_1_Lys-AS"/>
</dbReference>
<evidence type="ECO:0000256" key="6">
    <source>
        <dbReference type="RuleBase" id="RU362042"/>
    </source>
</evidence>
<dbReference type="SUPFAM" id="SSF51306">
    <property type="entry name" value="LexA/Signal peptidase"/>
    <property type="match status" value="1"/>
</dbReference>
<dbReference type="EMBL" id="CCDP010000001">
    <property type="protein sequence ID" value="CDQ40135.1"/>
    <property type="molecule type" value="Genomic_DNA"/>
</dbReference>
<dbReference type="PROSITE" id="PS00760">
    <property type="entry name" value="SPASE_I_2"/>
    <property type="match status" value="1"/>
</dbReference>
<gene>
    <name evidence="8" type="primary">sipT_1</name>
    <name evidence="8" type="ORF">BN990_02453</name>
</gene>
<dbReference type="PRINTS" id="PR00727">
    <property type="entry name" value="LEADERPTASE"/>
</dbReference>
<dbReference type="EC" id="3.4.21.89" evidence="3 6"/>
<keyword evidence="6" id="KW-0812">Transmembrane</keyword>
<evidence type="ECO:0000313" key="8">
    <source>
        <dbReference type="EMBL" id="CDQ40135.1"/>
    </source>
</evidence>
<dbReference type="GO" id="GO:0006465">
    <property type="term" value="P:signal peptide processing"/>
    <property type="evidence" value="ECO:0007669"/>
    <property type="project" value="InterPro"/>
</dbReference>
<dbReference type="InterPro" id="IPR019533">
    <property type="entry name" value="Peptidase_S26"/>
</dbReference>
<feature type="domain" description="Peptidase S26" evidence="7">
    <location>
        <begin position="12"/>
        <end position="180"/>
    </location>
</feature>
<accession>A0A024QD54</accession>
<dbReference type="CDD" id="cd06530">
    <property type="entry name" value="S26_SPase_I"/>
    <property type="match status" value="1"/>
</dbReference>
<dbReference type="PROSITE" id="PS00761">
    <property type="entry name" value="SPASE_I_3"/>
    <property type="match status" value="1"/>
</dbReference>
<dbReference type="eggNOG" id="COG0681">
    <property type="taxonomic scope" value="Bacteria"/>
</dbReference>
<dbReference type="NCBIfam" id="TIGR02227">
    <property type="entry name" value="sigpep_I_bact"/>
    <property type="match status" value="1"/>
</dbReference>
<keyword evidence="9" id="KW-1185">Reference proteome</keyword>
<reference evidence="8 9" key="1">
    <citation type="submission" date="2014-03" db="EMBL/GenBank/DDBJ databases">
        <authorList>
            <person name="Urmite Genomes U."/>
        </authorList>
    </citation>
    <scope>NUCLEOTIDE SEQUENCE [LARGE SCALE GENOMIC DNA]</scope>
    <source>
        <strain evidence="8 9">Vm-5</strain>
    </source>
</reference>
<evidence type="ECO:0000313" key="9">
    <source>
        <dbReference type="Proteomes" id="UP000028875"/>
    </source>
</evidence>
<dbReference type="STRING" id="1462526.BN990_02453"/>
<dbReference type="AlphaFoldDB" id="A0A024QD54"/>
<dbReference type="Proteomes" id="UP000028875">
    <property type="component" value="Unassembled WGS sequence"/>
</dbReference>
<evidence type="ECO:0000256" key="2">
    <source>
        <dbReference type="ARBA" id="ARBA00004401"/>
    </source>
</evidence>
<keyword evidence="6" id="KW-0645">Protease</keyword>
<dbReference type="RefSeq" id="WP_021291597.1">
    <property type="nucleotide sequence ID" value="NZ_BNER01000004.1"/>
</dbReference>
<feature type="transmembrane region" description="Helical" evidence="6">
    <location>
        <begin position="12"/>
        <end position="39"/>
    </location>
</feature>
<keyword evidence="4 6" id="KW-0378">Hydrolase</keyword>
<keyword evidence="6" id="KW-1133">Transmembrane helix</keyword>
<dbReference type="PANTHER" id="PTHR43390:SF8">
    <property type="entry name" value="SIGNAL PEPTIDASE I"/>
    <property type="match status" value="1"/>
</dbReference>
<proteinExistence type="inferred from homology"/>
<evidence type="ECO:0000259" key="7">
    <source>
        <dbReference type="Pfam" id="PF10502"/>
    </source>
</evidence>
<feature type="active site" evidence="5">
    <location>
        <position position="84"/>
    </location>
</feature>
<organism evidence="8 9">
    <name type="scientific">Virgibacillus massiliensis</name>
    <dbReference type="NCBI Taxonomy" id="1462526"/>
    <lineage>
        <taxon>Bacteria</taxon>
        <taxon>Bacillati</taxon>
        <taxon>Bacillota</taxon>
        <taxon>Bacilli</taxon>
        <taxon>Bacillales</taxon>
        <taxon>Bacillaceae</taxon>
        <taxon>Virgibacillus</taxon>
    </lineage>
</organism>
<comment type="caution">
    <text evidence="8">The sequence shown here is derived from an EMBL/GenBank/DDBJ whole genome shotgun (WGS) entry which is preliminary data.</text>
</comment>
<comment type="subcellular location">
    <subcellularLocation>
        <location evidence="2">Cell membrane</location>
        <topology evidence="2">Single-pass type II membrane protein</topology>
    </subcellularLocation>
    <subcellularLocation>
        <location evidence="6">Membrane</location>
        <topology evidence="6">Single-pass type II membrane protein</topology>
    </subcellularLocation>
</comment>
<dbReference type="Gene3D" id="2.10.109.10">
    <property type="entry name" value="Umud Fragment, subunit A"/>
    <property type="match status" value="1"/>
</dbReference>
<reference evidence="9" key="2">
    <citation type="submission" date="2014-05" db="EMBL/GenBank/DDBJ databases">
        <title>Draft genome sequence of Virgibacillus massiliensis Vm-5.</title>
        <authorList>
            <person name="Khelaifia S."/>
            <person name="Croce O."/>
            <person name="Lagier J.C."/>
            <person name="Raoult D."/>
        </authorList>
    </citation>
    <scope>NUCLEOTIDE SEQUENCE [LARGE SCALE GENOMIC DNA]</scope>
    <source>
        <strain evidence="9">Vm-5</strain>
    </source>
</reference>
<dbReference type="GO" id="GO:0005886">
    <property type="term" value="C:plasma membrane"/>
    <property type="evidence" value="ECO:0007669"/>
    <property type="project" value="UniProtKB-SubCell"/>
</dbReference>
<name>A0A024QD54_9BACI</name>
<dbReference type="PANTHER" id="PTHR43390">
    <property type="entry name" value="SIGNAL PEPTIDASE I"/>
    <property type="match status" value="1"/>
</dbReference>
<dbReference type="InterPro" id="IPR019758">
    <property type="entry name" value="Pept_S26A_signal_pept_1_CS"/>
</dbReference>
<keyword evidence="6" id="KW-0472">Membrane</keyword>
<protein>
    <recommendedName>
        <fullName evidence="3 6">Signal peptidase I</fullName>
        <ecNumber evidence="3 6">3.4.21.89</ecNumber>
    </recommendedName>
</protein>
<evidence type="ECO:0000256" key="4">
    <source>
        <dbReference type="ARBA" id="ARBA00022801"/>
    </source>
</evidence>
<dbReference type="GO" id="GO:0009003">
    <property type="term" value="F:signal peptidase activity"/>
    <property type="evidence" value="ECO:0007669"/>
    <property type="project" value="UniProtKB-EC"/>
</dbReference>
<comment type="similarity">
    <text evidence="6">Belongs to the peptidase S26 family.</text>
</comment>
<feature type="active site" evidence="5">
    <location>
        <position position="43"/>
    </location>
</feature>
<evidence type="ECO:0000256" key="5">
    <source>
        <dbReference type="PIRSR" id="PIRSR600223-1"/>
    </source>
</evidence>
<dbReference type="GO" id="GO:0004252">
    <property type="term" value="F:serine-type endopeptidase activity"/>
    <property type="evidence" value="ECO:0007669"/>
    <property type="project" value="InterPro"/>
</dbReference>
<evidence type="ECO:0000256" key="1">
    <source>
        <dbReference type="ARBA" id="ARBA00000677"/>
    </source>
</evidence>
<dbReference type="InterPro" id="IPR036286">
    <property type="entry name" value="LexA/Signal_pep-like_sf"/>
</dbReference>
<dbReference type="InterPro" id="IPR000223">
    <property type="entry name" value="Pept_S26A_signal_pept_1"/>
</dbReference>
<dbReference type="OrthoDB" id="9802919at2"/>
<dbReference type="Pfam" id="PF10502">
    <property type="entry name" value="Peptidase_S26"/>
    <property type="match status" value="1"/>
</dbReference>